<feature type="compositionally biased region" description="Acidic residues" evidence="1">
    <location>
        <begin position="36"/>
        <end position="45"/>
    </location>
</feature>
<feature type="region of interest" description="Disordered" evidence="1">
    <location>
        <begin position="1"/>
        <end position="55"/>
    </location>
</feature>
<evidence type="ECO:0000313" key="3">
    <source>
        <dbReference type="Proteomes" id="UP001218188"/>
    </source>
</evidence>
<organism evidence="2 3">
    <name type="scientific">Mycena alexandri</name>
    <dbReference type="NCBI Taxonomy" id="1745969"/>
    <lineage>
        <taxon>Eukaryota</taxon>
        <taxon>Fungi</taxon>
        <taxon>Dikarya</taxon>
        <taxon>Basidiomycota</taxon>
        <taxon>Agaricomycotina</taxon>
        <taxon>Agaricomycetes</taxon>
        <taxon>Agaricomycetidae</taxon>
        <taxon>Agaricales</taxon>
        <taxon>Marasmiineae</taxon>
        <taxon>Mycenaceae</taxon>
        <taxon>Mycena</taxon>
    </lineage>
</organism>
<accession>A0AAD6RZL1</accession>
<evidence type="ECO:0000256" key="1">
    <source>
        <dbReference type="SAM" id="MobiDB-lite"/>
    </source>
</evidence>
<dbReference type="AlphaFoldDB" id="A0AAD6RZL1"/>
<keyword evidence="3" id="KW-1185">Reference proteome</keyword>
<reference evidence="2" key="1">
    <citation type="submission" date="2023-03" db="EMBL/GenBank/DDBJ databases">
        <title>Massive genome expansion in bonnet fungi (Mycena s.s.) driven by repeated elements and novel gene families across ecological guilds.</title>
        <authorList>
            <consortium name="Lawrence Berkeley National Laboratory"/>
            <person name="Harder C.B."/>
            <person name="Miyauchi S."/>
            <person name="Viragh M."/>
            <person name="Kuo A."/>
            <person name="Thoen E."/>
            <person name="Andreopoulos B."/>
            <person name="Lu D."/>
            <person name="Skrede I."/>
            <person name="Drula E."/>
            <person name="Henrissat B."/>
            <person name="Morin E."/>
            <person name="Kohler A."/>
            <person name="Barry K."/>
            <person name="LaButti K."/>
            <person name="Morin E."/>
            <person name="Salamov A."/>
            <person name="Lipzen A."/>
            <person name="Mereny Z."/>
            <person name="Hegedus B."/>
            <person name="Baldrian P."/>
            <person name="Stursova M."/>
            <person name="Weitz H."/>
            <person name="Taylor A."/>
            <person name="Grigoriev I.V."/>
            <person name="Nagy L.G."/>
            <person name="Martin F."/>
            <person name="Kauserud H."/>
        </authorList>
    </citation>
    <scope>NUCLEOTIDE SEQUENCE</scope>
    <source>
        <strain evidence="2">CBHHK200</strain>
    </source>
</reference>
<comment type="caution">
    <text evidence="2">The sequence shown here is derived from an EMBL/GenBank/DDBJ whole genome shotgun (WGS) entry which is preliminary data.</text>
</comment>
<dbReference type="Proteomes" id="UP001218188">
    <property type="component" value="Unassembled WGS sequence"/>
</dbReference>
<feature type="compositionally biased region" description="Basic and acidic residues" evidence="1">
    <location>
        <begin position="46"/>
        <end position="55"/>
    </location>
</feature>
<proteinExistence type="predicted"/>
<protein>
    <submittedName>
        <fullName evidence="2">Uncharacterized protein</fullName>
    </submittedName>
</protein>
<name>A0AAD6RZL1_9AGAR</name>
<evidence type="ECO:0000313" key="2">
    <source>
        <dbReference type="EMBL" id="KAJ7018283.1"/>
    </source>
</evidence>
<sequence>MEECMRRASGMYGSAELTRSGGGCPDPQQLDGSSCETDEEGDEEGGDSRTMEKESEVLRPNFSEVFFSAVCGAPQVLLAVQGGQDESKSQDCTGSPNWRPLGLVKWWIASRVDMGSIGSDKGQGFGFLSGWLACRQYRA</sequence>
<gene>
    <name evidence="2" type="ORF">C8F04DRAFT_1243310</name>
</gene>
<dbReference type="EMBL" id="JARJCM010000346">
    <property type="protein sequence ID" value="KAJ7018283.1"/>
    <property type="molecule type" value="Genomic_DNA"/>
</dbReference>